<dbReference type="PANTHER" id="PTHR31669">
    <property type="entry name" value="PROTEIN FAR1-RELATED SEQUENCE 10-RELATED"/>
    <property type="match status" value="1"/>
</dbReference>
<evidence type="ECO:0000259" key="7">
    <source>
        <dbReference type="PROSITE" id="PS50966"/>
    </source>
</evidence>
<dbReference type="GO" id="GO:0008270">
    <property type="term" value="F:zinc ion binding"/>
    <property type="evidence" value="ECO:0007669"/>
    <property type="project" value="UniProtKB-KW"/>
</dbReference>
<dbReference type="OrthoDB" id="641338at2759"/>
<reference evidence="9" key="1">
    <citation type="submission" date="2025-08" db="UniProtKB">
        <authorList>
            <consortium name="RefSeq"/>
        </authorList>
    </citation>
    <scope>IDENTIFICATION</scope>
    <source>
        <strain evidence="9">OHB3-1</strain>
    </source>
</reference>
<keyword evidence="4" id="KW-0862">Zinc</keyword>
<dbReference type="InterPro" id="IPR018289">
    <property type="entry name" value="MULE_transposase_dom"/>
</dbReference>
<dbReference type="Pfam" id="PF10551">
    <property type="entry name" value="MULE"/>
    <property type="match status" value="2"/>
</dbReference>
<dbReference type="RefSeq" id="XP_022153443.1">
    <property type="nucleotide sequence ID" value="XM_022297751.1"/>
</dbReference>
<comment type="similarity">
    <text evidence="1">Belongs to the FHY3/FAR1 family.</text>
</comment>
<dbReference type="GeneID" id="111020950"/>
<dbReference type="InterPro" id="IPR004330">
    <property type="entry name" value="FAR1_DNA_bnd_dom"/>
</dbReference>
<sequence>MDGVSLNTEPVGDDDADYFEIEGDSVIAEYVDQAGIFQGENPLPPAVGMEFESYEDVYYFYSCYAKEQGFGVRVSNTWYRKSKERYRGKLSCSSAGFKKRSEANRPRPETRTGCPAMIKFRLMDTRRWRIIEVELDHNHLINPTGGKFYKSHRNLGVGTKRLLQLDSSEEGHKVRLFRTVVIDADHNGYLDVDEGESGNSVDHSNKLKLNEGDAVAVEEFLCQAQLTDSNFFYVVDLNEKGSLRNLFWVSSRSRAAYTYFGDVVSIDTSCLTNKYQVPLVSIVGINHHGQSVLFGCGLLAMETVESYIWLFRAWLTSVLGRPPRVIIADQCGAMQIALADVLPRASHCISLPDIMRKIPQKLGGLLEYEAIKAAIYRAVYHSQKQEQFEAAWEGMILQQGLGDHKWLQGLYEDRRRWVPVFMKDIFLAGMLPIQSGDVVLSFFQEYLAVHTSLREFLEKYDQALQSHHQLEALADLDSKNSSFMLKSRCYFELQLSKLYTNEILRKFEKEVEGMYACFSSRKLNAEGPLLTYVVEEHVEMEGSRRDARDFEVLYNESEMEIQCTCGLFNLKGYLCRHALSVLTQNGIEEIPPQYILPRWRKDVKRNYVLDYCCTGIDINSQIHRYDHIYKSIVQVIEEGRKSKDRYDIAIQGINDILSKLRLGTNPSNYLLVTNGTYFKIQDHIFSQDLGYGKRFPGILEKKVVESIVNHVCPFLCSLDTHFGEGRAPTMTGDDSFSPNDDAFSTNPSFDISIEEGSQNSGELLEEEGNNLENECEQLFRIDDNDLDDERDEKFLLDGHRNHRNDVNITDGNESFGDDISINADHEHDRDESPLIDCQIDLSGGKDYLPPVAGMEFESYDDAYNYYNCYAKELGFAIRVKSSWTKRNSKEKRGAVLCCNCEGFKTVKEVNSRRKETRTGCLAMIRLRLVDSNRWRVDEVKLEHNHSFDPERAQNSKSHKRMDVGAKRKVEPSIDVEVRTIKLYRSSELDAMGYQGLNSNGESKTHVNKPRCLPLKKGDTQAIHDFFHRVQLTDPNFFYVMDLYEEGLLRNVFWINSRCRAAYGYFNDVVAFDTMCLSSNFEIPLFAFVGINHHGQSVLLGCGLLADETLETYIWLLRAWLTCMSGRPPQTIISDQCKPLQSAIAEVFPRAHHRLCLSYVMQSIFENVGELQESEAFHVVLSRTIYDCVKVEEFEMAWEDMIQHFGIKNHEWLQSLYDDRERWAPVFSKETFFAGMYNCEKGDWMIPFFHGYVHRQTSLKEFFDYYELVLQKKQEIEALQDLESTEFSPVLKSRCLFELQLSKLYTKEIFSKFQDEAVMISSCFSLPQIETSSGPVATFVVKEHETEETPGDGRSFEVMYDKAGGEIRCICNCFNFKGYLCRHALFILRYNGVDEIPYQYILSRWRKDFKRVYVPDLGCNNIDITNPVQWFDHLYRRAIQVVQEGMTSQDHYMVSWQALKESLNKVRLIADRHV</sequence>
<dbReference type="GO" id="GO:0006355">
    <property type="term" value="P:regulation of DNA-templated transcription"/>
    <property type="evidence" value="ECO:0007669"/>
    <property type="project" value="InterPro"/>
</dbReference>
<organism evidence="8 9">
    <name type="scientific">Momordica charantia</name>
    <name type="common">Bitter gourd</name>
    <name type="synonym">Balsam pear</name>
    <dbReference type="NCBI Taxonomy" id="3673"/>
    <lineage>
        <taxon>Eukaryota</taxon>
        <taxon>Viridiplantae</taxon>
        <taxon>Streptophyta</taxon>
        <taxon>Embryophyta</taxon>
        <taxon>Tracheophyta</taxon>
        <taxon>Spermatophyta</taxon>
        <taxon>Magnoliopsida</taxon>
        <taxon>eudicotyledons</taxon>
        <taxon>Gunneridae</taxon>
        <taxon>Pentapetalae</taxon>
        <taxon>rosids</taxon>
        <taxon>fabids</taxon>
        <taxon>Cucurbitales</taxon>
        <taxon>Cucurbitaceae</taxon>
        <taxon>Momordiceae</taxon>
        <taxon>Momordica</taxon>
    </lineage>
</organism>
<dbReference type="InterPro" id="IPR007527">
    <property type="entry name" value="Znf_SWIM"/>
</dbReference>
<dbReference type="InterPro" id="IPR031052">
    <property type="entry name" value="FHY3/FAR1"/>
</dbReference>
<dbReference type="KEGG" id="mcha:111020950"/>
<evidence type="ECO:0000256" key="3">
    <source>
        <dbReference type="ARBA" id="ARBA00022771"/>
    </source>
</evidence>
<evidence type="ECO:0000313" key="9">
    <source>
        <dbReference type="RefSeq" id="XP_022153443.1"/>
    </source>
</evidence>
<feature type="domain" description="SWIM-type" evidence="7">
    <location>
        <begin position="1355"/>
        <end position="1391"/>
    </location>
</feature>
<dbReference type="Pfam" id="PF03101">
    <property type="entry name" value="FAR1"/>
    <property type="match status" value="2"/>
</dbReference>
<dbReference type="InterPro" id="IPR006564">
    <property type="entry name" value="Znf_PMZ"/>
</dbReference>
<dbReference type="SMART" id="SM00575">
    <property type="entry name" value="ZnF_PMZ"/>
    <property type="match status" value="2"/>
</dbReference>
<evidence type="ECO:0000313" key="8">
    <source>
        <dbReference type="Proteomes" id="UP000504603"/>
    </source>
</evidence>
<dbReference type="PANTHER" id="PTHR31669:SF228">
    <property type="entry name" value="PROTEIN FAR1-RELATED SEQUENCE 8"/>
    <property type="match status" value="1"/>
</dbReference>
<name>A0A6J1DHG7_MOMCH</name>
<evidence type="ECO:0000256" key="4">
    <source>
        <dbReference type="ARBA" id="ARBA00022833"/>
    </source>
</evidence>
<dbReference type="Pfam" id="PF04434">
    <property type="entry name" value="SWIM"/>
    <property type="match status" value="2"/>
</dbReference>
<evidence type="ECO:0000256" key="6">
    <source>
        <dbReference type="SAM" id="MobiDB-lite"/>
    </source>
</evidence>
<proteinExistence type="inferred from homology"/>
<feature type="domain" description="SWIM-type" evidence="7">
    <location>
        <begin position="550"/>
        <end position="586"/>
    </location>
</feature>
<keyword evidence="2" id="KW-0479">Metal-binding</keyword>
<evidence type="ECO:0000256" key="2">
    <source>
        <dbReference type="ARBA" id="ARBA00022723"/>
    </source>
</evidence>
<dbReference type="Proteomes" id="UP000504603">
    <property type="component" value="Unplaced"/>
</dbReference>
<feature type="region of interest" description="Disordered" evidence="6">
    <location>
        <begin position="945"/>
        <end position="964"/>
    </location>
</feature>
<protein>
    <submittedName>
        <fullName evidence="9">Uncharacterized protein LOC111020950</fullName>
    </submittedName>
</protein>
<dbReference type="PROSITE" id="PS50966">
    <property type="entry name" value="ZF_SWIM"/>
    <property type="match status" value="2"/>
</dbReference>
<accession>A0A6J1DHG7</accession>
<keyword evidence="3 5" id="KW-0863">Zinc-finger</keyword>
<keyword evidence="8" id="KW-1185">Reference proteome</keyword>
<gene>
    <name evidence="9" type="primary">LOC111020950</name>
</gene>
<evidence type="ECO:0000256" key="1">
    <source>
        <dbReference type="ARBA" id="ARBA00005889"/>
    </source>
</evidence>
<evidence type="ECO:0000256" key="5">
    <source>
        <dbReference type="PROSITE-ProRule" id="PRU00325"/>
    </source>
</evidence>